<dbReference type="PANTHER" id="PTHR34136:SF1">
    <property type="entry name" value="UDP-N-ACETYL-D-MANNOSAMINURONIC ACID TRANSFERASE"/>
    <property type="match status" value="1"/>
</dbReference>
<sequence>MNNIASETVLGFRINAYHSIEHAVQDIINNHLEQGHMAIAMNPEKVIASIEDKGLEQTLNDADILYADGVGVTKVLSRKLAQKVARIPGCELWEALMKTAGAKKLPVFILGGSDAVNQETCSKLKAQYDVVIAGAHNGYFDDEQAIIRNMIESGAQIVTVALGSPKQELLIKKAKAAGCNAFFMGVGGTYDVFTGNVQRAPAGFRRLGLEWLFRLLKQPSRVFRQQRLVKYTLMAFFNKL</sequence>
<reference evidence="3 4" key="1">
    <citation type="submission" date="2020-03" db="EMBL/GenBank/DDBJ databases">
        <title>Complete genome sequence of Shewanella sp.</title>
        <authorList>
            <person name="Kim Y.-S."/>
            <person name="Kim S.-J."/>
            <person name="Jung H.-K."/>
            <person name="Kim K.-H."/>
        </authorList>
    </citation>
    <scope>NUCLEOTIDE SEQUENCE [LARGE SCALE GENOMIC DNA]</scope>
    <source>
        <strain evidence="3 4">PN3F2</strain>
    </source>
</reference>
<accession>A0A6G9QLV3</accession>
<evidence type="ECO:0000313" key="4">
    <source>
        <dbReference type="Proteomes" id="UP000502608"/>
    </source>
</evidence>
<organism evidence="3 4">
    <name type="scientific">Shewanella aestuarii</name>
    <dbReference type="NCBI Taxonomy" id="1028752"/>
    <lineage>
        <taxon>Bacteria</taxon>
        <taxon>Pseudomonadati</taxon>
        <taxon>Pseudomonadota</taxon>
        <taxon>Gammaproteobacteria</taxon>
        <taxon>Alteromonadales</taxon>
        <taxon>Shewanellaceae</taxon>
        <taxon>Shewanella</taxon>
    </lineage>
</organism>
<keyword evidence="2 3" id="KW-0808">Transferase</keyword>
<dbReference type="PANTHER" id="PTHR34136">
    <property type="match status" value="1"/>
</dbReference>
<dbReference type="EMBL" id="CP050313">
    <property type="protein sequence ID" value="QIR15103.1"/>
    <property type="molecule type" value="Genomic_DNA"/>
</dbReference>
<dbReference type="GO" id="GO:0016758">
    <property type="term" value="F:hexosyltransferase activity"/>
    <property type="evidence" value="ECO:0007669"/>
    <property type="project" value="TreeGrafter"/>
</dbReference>
<dbReference type="Proteomes" id="UP000502608">
    <property type="component" value="Chromosome"/>
</dbReference>
<dbReference type="Pfam" id="PF03808">
    <property type="entry name" value="Glyco_tran_WecG"/>
    <property type="match status" value="1"/>
</dbReference>
<keyword evidence="1" id="KW-0328">Glycosyltransferase</keyword>
<gene>
    <name evidence="3" type="ORF">HBH39_11930</name>
</gene>
<dbReference type="RefSeq" id="WP_167678548.1">
    <property type="nucleotide sequence ID" value="NZ_CP050313.1"/>
</dbReference>
<keyword evidence="4" id="KW-1185">Reference proteome</keyword>
<dbReference type="KEGG" id="saes:HBH39_11930"/>
<proteinExistence type="predicted"/>
<protein>
    <submittedName>
        <fullName evidence="3">WecB/TagA/CpsF family glycosyltransferase</fullName>
    </submittedName>
</protein>
<evidence type="ECO:0000256" key="2">
    <source>
        <dbReference type="ARBA" id="ARBA00022679"/>
    </source>
</evidence>
<evidence type="ECO:0000313" key="3">
    <source>
        <dbReference type="EMBL" id="QIR15103.1"/>
    </source>
</evidence>
<dbReference type="NCBIfam" id="TIGR00696">
    <property type="entry name" value="wecG_tagA_cpsF"/>
    <property type="match status" value="1"/>
</dbReference>
<dbReference type="CDD" id="cd06533">
    <property type="entry name" value="Glyco_transf_WecG_TagA"/>
    <property type="match status" value="1"/>
</dbReference>
<evidence type="ECO:0000256" key="1">
    <source>
        <dbReference type="ARBA" id="ARBA00022676"/>
    </source>
</evidence>
<name>A0A6G9QLV3_9GAMM</name>
<dbReference type="InterPro" id="IPR004629">
    <property type="entry name" value="WecG_TagA_CpsF"/>
</dbReference>
<dbReference type="AlphaFoldDB" id="A0A6G9QLV3"/>